<feature type="non-terminal residue" evidence="2">
    <location>
        <position position="50"/>
    </location>
</feature>
<dbReference type="EMBL" id="WADI01000030">
    <property type="protein sequence ID" value="MUU41664.1"/>
    <property type="molecule type" value="Genomic_DNA"/>
</dbReference>
<proteinExistence type="predicted"/>
<protein>
    <recommendedName>
        <fullName evidence="1">Hydantoinase/oxoprolinase N-terminal domain-containing protein</fullName>
    </recommendedName>
</protein>
<dbReference type="Proteomes" id="UP000470837">
    <property type="component" value="Unassembled WGS sequence"/>
</dbReference>
<feature type="domain" description="Hydantoinase/oxoprolinase N-terminal" evidence="1">
    <location>
        <begin position="9"/>
        <end position="48"/>
    </location>
</feature>
<dbReference type="InterPro" id="IPR008040">
    <property type="entry name" value="Hydant_A_N"/>
</dbReference>
<evidence type="ECO:0000259" key="1">
    <source>
        <dbReference type="Pfam" id="PF05378"/>
    </source>
</evidence>
<evidence type="ECO:0000313" key="2">
    <source>
        <dbReference type="EMBL" id="MUU41664.1"/>
    </source>
</evidence>
<dbReference type="AlphaFoldDB" id="A0ABD6HYN1"/>
<sequence>MKDARVQVMGIDAGGTMTDTFFVKENGSFVVGKAQSNPEDESLAIYNSSQ</sequence>
<dbReference type="Pfam" id="PF05378">
    <property type="entry name" value="Hydant_A_N"/>
    <property type="match status" value="1"/>
</dbReference>
<name>A0ABD6HYN1_HELPX</name>
<dbReference type="RefSeq" id="WP_274596447.1">
    <property type="nucleotide sequence ID" value="NZ_WADI01000030.1"/>
</dbReference>
<comment type="caution">
    <text evidence="2">The sequence shown here is derived from an EMBL/GenBank/DDBJ whole genome shotgun (WGS) entry which is preliminary data.</text>
</comment>
<accession>A0ABD6HYN1</accession>
<reference evidence="2 3" key="1">
    <citation type="journal article" date="2020" name="J. Clin. Microbiol.">
        <title>Helicobacter pylori infections in the Bronx, New York: Surveying Antibiotic Susceptibility and Strain Lineage by Whole-genome Sequencing.</title>
        <authorList>
            <person name="Saranathan R."/>
            <person name="Levi M.H."/>
            <person name="Wattam A.R."/>
            <person name="Malek A."/>
            <person name="Asare E."/>
            <person name="Behin D.S."/>
            <person name="Pan D.H."/>
            <person name="Jacobs W.R."/>
            <person name="Szymczak W.A."/>
        </authorList>
    </citation>
    <scope>NUCLEOTIDE SEQUENCE [LARGE SCALE GENOMIC DNA]</scope>
    <source>
        <strain evidence="2 3">MHP34</strain>
    </source>
</reference>
<gene>
    <name evidence="2" type="ORF">F7209_08050</name>
</gene>
<evidence type="ECO:0000313" key="3">
    <source>
        <dbReference type="Proteomes" id="UP000470837"/>
    </source>
</evidence>
<organism evidence="2 3">
    <name type="scientific">Helicobacter pylori</name>
    <name type="common">Campylobacter pylori</name>
    <dbReference type="NCBI Taxonomy" id="210"/>
    <lineage>
        <taxon>Bacteria</taxon>
        <taxon>Pseudomonadati</taxon>
        <taxon>Campylobacterota</taxon>
        <taxon>Epsilonproteobacteria</taxon>
        <taxon>Campylobacterales</taxon>
        <taxon>Helicobacteraceae</taxon>
        <taxon>Helicobacter</taxon>
    </lineage>
</organism>